<dbReference type="InterPro" id="IPR016651">
    <property type="entry name" value="LCMT1"/>
</dbReference>
<comment type="similarity">
    <text evidence="2 8">Belongs to the methyltransferase superfamily. LCMT family.</text>
</comment>
<keyword evidence="6 8" id="KW-0808">Transferase</keyword>
<dbReference type="InterPro" id="IPR007213">
    <property type="entry name" value="Ppm1/Ppm2/Tcmp"/>
</dbReference>
<dbReference type="EC" id="2.1.1.233" evidence="3 8"/>
<keyword evidence="11" id="KW-1185">Reference proteome</keyword>
<feature type="binding site" evidence="9">
    <location>
        <position position="84"/>
    </location>
    <ligand>
        <name>S-adenosyl-L-methionine</name>
        <dbReference type="ChEBI" id="CHEBI:59789"/>
    </ligand>
</feature>
<dbReference type="GO" id="GO:0032259">
    <property type="term" value="P:methylation"/>
    <property type="evidence" value="ECO:0007669"/>
    <property type="project" value="UniProtKB-KW"/>
</dbReference>
<keyword evidence="7 8" id="KW-0949">S-adenosyl-L-methionine</keyword>
<comment type="caution">
    <text evidence="10">The sequence shown here is derived from an EMBL/GenBank/DDBJ whole genome shotgun (WGS) entry which is preliminary data.</text>
</comment>
<dbReference type="EMBL" id="JASBNA010000060">
    <property type="protein sequence ID" value="KAK7679344.1"/>
    <property type="molecule type" value="Genomic_DNA"/>
</dbReference>
<dbReference type="PANTHER" id="PTHR13600">
    <property type="entry name" value="LEUCINE CARBOXYL METHYLTRANSFERASE"/>
    <property type="match status" value="1"/>
</dbReference>
<organism evidence="10 11">
    <name type="scientific">Cerrena zonata</name>
    <dbReference type="NCBI Taxonomy" id="2478898"/>
    <lineage>
        <taxon>Eukaryota</taxon>
        <taxon>Fungi</taxon>
        <taxon>Dikarya</taxon>
        <taxon>Basidiomycota</taxon>
        <taxon>Agaricomycotina</taxon>
        <taxon>Agaricomycetes</taxon>
        <taxon>Polyporales</taxon>
        <taxon>Cerrenaceae</taxon>
        <taxon>Cerrena</taxon>
    </lineage>
</organism>
<dbReference type="Gene3D" id="3.40.50.150">
    <property type="entry name" value="Vaccinia Virus protein VP39"/>
    <property type="match status" value="1"/>
</dbReference>
<evidence type="ECO:0000256" key="7">
    <source>
        <dbReference type="ARBA" id="ARBA00022691"/>
    </source>
</evidence>
<name>A0AAW0FMB3_9APHY</name>
<evidence type="ECO:0000256" key="1">
    <source>
        <dbReference type="ARBA" id="ARBA00000724"/>
    </source>
</evidence>
<evidence type="ECO:0000256" key="8">
    <source>
        <dbReference type="PIRNR" id="PIRNR016305"/>
    </source>
</evidence>
<dbReference type="PANTHER" id="PTHR13600:SF21">
    <property type="entry name" value="LEUCINE CARBOXYL METHYLTRANSFERASE 1"/>
    <property type="match status" value="1"/>
</dbReference>
<evidence type="ECO:0000256" key="4">
    <source>
        <dbReference type="ARBA" id="ARBA00017497"/>
    </source>
</evidence>
<gene>
    <name evidence="10" type="ORF">QCA50_017561</name>
</gene>
<evidence type="ECO:0000256" key="6">
    <source>
        <dbReference type="ARBA" id="ARBA00022679"/>
    </source>
</evidence>
<evidence type="ECO:0000256" key="9">
    <source>
        <dbReference type="PIRSR" id="PIRSR016305-1"/>
    </source>
</evidence>
<dbReference type="GO" id="GO:0018423">
    <property type="term" value="F:protein C-terminal leucine carboxyl O-methyltransferase activity"/>
    <property type="evidence" value="ECO:0007669"/>
    <property type="project" value="UniProtKB-EC"/>
</dbReference>
<evidence type="ECO:0000256" key="3">
    <source>
        <dbReference type="ARBA" id="ARBA00012834"/>
    </source>
</evidence>
<protein>
    <recommendedName>
        <fullName evidence="4 8">Leucine carboxyl methyltransferase 1</fullName>
        <ecNumber evidence="3 8">2.1.1.233</ecNumber>
    </recommendedName>
</protein>
<keyword evidence="5 8" id="KW-0489">Methyltransferase</keyword>
<evidence type="ECO:0000313" key="10">
    <source>
        <dbReference type="EMBL" id="KAK7679344.1"/>
    </source>
</evidence>
<dbReference type="SUPFAM" id="SSF53335">
    <property type="entry name" value="S-adenosyl-L-methionine-dependent methyltransferases"/>
    <property type="match status" value="1"/>
</dbReference>
<comment type="catalytic activity">
    <reaction evidence="1 8">
        <text>[phosphatase 2A protein]-C-terminal L-leucine + S-adenosyl-L-methionine = [phosphatase 2A protein]-C-terminal L-leucine methyl ester + S-adenosyl-L-homocysteine</text>
        <dbReference type="Rhea" id="RHEA:48544"/>
        <dbReference type="Rhea" id="RHEA-COMP:12134"/>
        <dbReference type="Rhea" id="RHEA-COMP:12135"/>
        <dbReference type="ChEBI" id="CHEBI:57856"/>
        <dbReference type="ChEBI" id="CHEBI:59789"/>
        <dbReference type="ChEBI" id="CHEBI:90516"/>
        <dbReference type="ChEBI" id="CHEBI:90517"/>
        <dbReference type="EC" id="2.1.1.233"/>
    </reaction>
</comment>
<evidence type="ECO:0000313" key="11">
    <source>
        <dbReference type="Proteomes" id="UP001385951"/>
    </source>
</evidence>
<dbReference type="Pfam" id="PF04072">
    <property type="entry name" value="LCM"/>
    <property type="match status" value="1"/>
</dbReference>
<dbReference type="PIRSF" id="PIRSF016305">
    <property type="entry name" value="LCM_mtfrase"/>
    <property type="match status" value="1"/>
</dbReference>
<sequence>MLSPSEKRDKIIRATDLDALSCRYSTNNKSYFQPADNYINKIIASYQNHLQFCKGYSQLSAGRTLRSVFNEQKLPLINRGTYLRTKVIDLVVEEFIKEFKQVQIISLGGGSDTRCFRVFEKYQENIKYIEFDFPESVKIKKLAIENDEELKKLIGDTAEAKEIGTKEEFVQLESELHTAKYHLIGFDLRELDQLNEDYIDKDTPTLILSECVLCYLTPKENEDIMSYWKNKLDKRCYLIYEPIFFRDTIGLNNVKLTDTSDIAGYSGSLSNKEWISTTELNRINRLELIDELEEIRLLFKHYCLCYGELHNFHFNGINKYKWMIE</sequence>
<comment type="function">
    <text evidence="8">Methylates the carboxyl group of the C-terminal leucine residue of protein phosphatase 2A catalytic subunits to form alpha-leucine ester residues.</text>
</comment>
<reference evidence="10 11" key="1">
    <citation type="submission" date="2022-09" db="EMBL/GenBank/DDBJ databases">
        <authorList>
            <person name="Palmer J.M."/>
        </authorList>
    </citation>
    <scope>NUCLEOTIDE SEQUENCE [LARGE SCALE GENOMIC DNA]</scope>
    <source>
        <strain evidence="10 11">DSM 7382</strain>
    </source>
</reference>
<evidence type="ECO:0000256" key="2">
    <source>
        <dbReference type="ARBA" id="ARBA00010703"/>
    </source>
</evidence>
<feature type="binding site" evidence="9">
    <location>
        <position position="108"/>
    </location>
    <ligand>
        <name>S-adenosyl-L-methionine</name>
        <dbReference type="ChEBI" id="CHEBI:59789"/>
    </ligand>
</feature>
<feature type="binding site" evidence="9">
    <location>
        <position position="210"/>
    </location>
    <ligand>
        <name>S-adenosyl-L-methionine</name>
        <dbReference type="ChEBI" id="CHEBI:59789"/>
    </ligand>
</feature>
<evidence type="ECO:0000256" key="5">
    <source>
        <dbReference type="ARBA" id="ARBA00022603"/>
    </source>
</evidence>
<dbReference type="Proteomes" id="UP001385951">
    <property type="component" value="Unassembled WGS sequence"/>
</dbReference>
<proteinExistence type="inferred from homology"/>
<accession>A0AAW0FMB3</accession>
<feature type="binding site" evidence="9">
    <location>
        <begin position="187"/>
        <end position="188"/>
    </location>
    <ligand>
        <name>S-adenosyl-L-methionine</name>
        <dbReference type="ChEBI" id="CHEBI:59789"/>
    </ligand>
</feature>
<dbReference type="AlphaFoldDB" id="A0AAW0FMB3"/>
<dbReference type="InterPro" id="IPR029063">
    <property type="entry name" value="SAM-dependent_MTases_sf"/>
</dbReference>